<feature type="chain" id="PRO_5045602596" evidence="2">
    <location>
        <begin position="20"/>
        <end position="315"/>
    </location>
</feature>
<feature type="compositionally biased region" description="Pro residues" evidence="1">
    <location>
        <begin position="62"/>
        <end position="72"/>
    </location>
</feature>
<accession>A0ABT1UMN5</accession>
<proteinExistence type="predicted"/>
<dbReference type="InterPro" id="IPR036249">
    <property type="entry name" value="Thioredoxin-like_sf"/>
</dbReference>
<keyword evidence="4" id="KW-1185">Reference proteome</keyword>
<evidence type="ECO:0000313" key="4">
    <source>
        <dbReference type="Proteomes" id="UP001524569"/>
    </source>
</evidence>
<feature type="region of interest" description="Disordered" evidence="1">
    <location>
        <begin position="41"/>
        <end position="73"/>
    </location>
</feature>
<dbReference type="InterPro" id="IPR039555">
    <property type="entry name" value="TraF/TrbB"/>
</dbReference>
<dbReference type="Proteomes" id="UP001524569">
    <property type="component" value="Unassembled WGS sequence"/>
</dbReference>
<dbReference type="EMBL" id="JANIBM010000051">
    <property type="protein sequence ID" value="MCQ8183504.1"/>
    <property type="molecule type" value="Genomic_DNA"/>
</dbReference>
<dbReference type="SUPFAM" id="SSF52833">
    <property type="entry name" value="Thioredoxin-like"/>
    <property type="match status" value="1"/>
</dbReference>
<evidence type="ECO:0000256" key="1">
    <source>
        <dbReference type="SAM" id="MobiDB-lite"/>
    </source>
</evidence>
<name>A0ABT1UMN5_9GAMM</name>
<evidence type="ECO:0000256" key="2">
    <source>
        <dbReference type="SAM" id="SignalP"/>
    </source>
</evidence>
<organism evidence="3 4">
    <name type="scientific">Methylomonas aurea</name>
    <dbReference type="NCBI Taxonomy" id="2952224"/>
    <lineage>
        <taxon>Bacteria</taxon>
        <taxon>Pseudomonadati</taxon>
        <taxon>Pseudomonadota</taxon>
        <taxon>Gammaproteobacteria</taxon>
        <taxon>Methylococcales</taxon>
        <taxon>Methylococcaceae</taxon>
        <taxon>Methylomonas</taxon>
    </lineage>
</organism>
<dbReference type="InterPro" id="IPR014111">
    <property type="entry name" value="T4SS_TraF-like"/>
</dbReference>
<keyword evidence="2" id="KW-0732">Signal</keyword>
<evidence type="ECO:0000313" key="3">
    <source>
        <dbReference type="EMBL" id="MCQ8183504.1"/>
    </source>
</evidence>
<comment type="caution">
    <text evidence="3">The sequence shown here is derived from an EMBL/GenBank/DDBJ whole genome shotgun (WGS) entry which is preliminary data.</text>
</comment>
<sequence>MNPCLLLLLCLLLPLTARSDGGEPSFFLDKQRGWFWRETTPDTSIEQTPSPPQTEEKISSNPNPPSESPRPPEYLSAEWFRKNLEHYKDAAIDNPTEKNVAAYYYLQRVMMDKAQKFATVAQRVVMSDPRLDENNRRPLATFASNAANQMATQANEQAMSTISKQAGLLFFFRSDCHFCEAQAPLLTVLEQRFGFKIYPVSLDGKPMPSGFYKQFRSDTGQAKALGVMSTPALFLMKPPNEILPIAQGVVSLDDLTSRVLLSAKNAGWISDRLFSTARGVTDSTFLIPEAGTLTEPVMNDPGRLVEALRAQPVLP</sequence>
<protein>
    <submittedName>
        <fullName evidence="3">Conjugal transfer protein TraF</fullName>
    </submittedName>
</protein>
<dbReference type="RefSeq" id="WP_256612728.1">
    <property type="nucleotide sequence ID" value="NZ_JANIBM010000051.1"/>
</dbReference>
<feature type="signal peptide" evidence="2">
    <location>
        <begin position="1"/>
        <end position="19"/>
    </location>
</feature>
<gene>
    <name evidence="3" type="primary">traF</name>
    <name evidence="3" type="ORF">NP603_20500</name>
</gene>
<reference evidence="3 4" key="1">
    <citation type="submission" date="2022-07" db="EMBL/GenBank/DDBJ databases">
        <title>Methylomonas rivi sp. nov., Methylomonas rosea sp. nov., Methylomonas aureus sp. nov. and Methylomonas subterranea sp. nov., four novel methanotrophs isolated from a freshwater creek and the deep terrestrial subsurface.</title>
        <authorList>
            <person name="Abin C."/>
            <person name="Sankaranarayanan K."/>
            <person name="Garner C."/>
            <person name="Sindelar R."/>
            <person name="Kotary K."/>
            <person name="Garner R."/>
            <person name="Barclay S."/>
            <person name="Lawson P."/>
            <person name="Krumholz L."/>
        </authorList>
    </citation>
    <scope>NUCLEOTIDE SEQUENCE [LARGE SCALE GENOMIC DNA]</scope>
    <source>
        <strain evidence="3 4">SURF-1</strain>
    </source>
</reference>
<dbReference type="Gene3D" id="3.40.30.10">
    <property type="entry name" value="Glutaredoxin"/>
    <property type="match status" value="1"/>
</dbReference>
<dbReference type="Pfam" id="PF13728">
    <property type="entry name" value="TraF"/>
    <property type="match status" value="1"/>
</dbReference>
<dbReference type="NCBIfam" id="TIGR02740">
    <property type="entry name" value="TraF-like"/>
    <property type="match status" value="1"/>
</dbReference>